<name>A0A6C0K4Y3_9ZZZZ</name>
<evidence type="ECO:0000313" key="1">
    <source>
        <dbReference type="EMBL" id="QHU13125.1"/>
    </source>
</evidence>
<accession>A0A6C0K4Y3</accession>
<reference evidence="1" key="1">
    <citation type="journal article" date="2020" name="Nature">
        <title>Giant virus diversity and host interactions through global metagenomics.</title>
        <authorList>
            <person name="Schulz F."/>
            <person name="Roux S."/>
            <person name="Paez-Espino D."/>
            <person name="Jungbluth S."/>
            <person name="Walsh D.A."/>
            <person name="Denef V.J."/>
            <person name="McMahon K.D."/>
            <person name="Konstantinidis K.T."/>
            <person name="Eloe-Fadrosh E.A."/>
            <person name="Kyrpides N.C."/>
            <person name="Woyke T."/>
        </authorList>
    </citation>
    <scope>NUCLEOTIDE SEQUENCE</scope>
    <source>
        <strain evidence="1">GVMAG-S-1101178-127</strain>
    </source>
</reference>
<organism evidence="1">
    <name type="scientific">viral metagenome</name>
    <dbReference type="NCBI Taxonomy" id="1070528"/>
    <lineage>
        <taxon>unclassified sequences</taxon>
        <taxon>metagenomes</taxon>
        <taxon>organismal metagenomes</taxon>
    </lineage>
</organism>
<sequence>MLVPLFIFYQFLDVGEINVFVDIMEFMCGYMLGYVFSLI</sequence>
<dbReference type="EMBL" id="MN740814">
    <property type="protein sequence ID" value="QHU13125.1"/>
    <property type="molecule type" value="Genomic_DNA"/>
</dbReference>
<proteinExistence type="predicted"/>
<protein>
    <submittedName>
        <fullName evidence="1">Uncharacterized protein</fullName>
    </submittedName>
</protein>
<dbReference type="AlphaFoldDB" id="A0A6C0K4Y3"/>